<accession>A0A8S5NW10</accession>
<dbReference type="EMBL" id="BK015261">
    <property type="protein sequence ID" value="DAD98402.1"/>
    <property type="molecule type" value="Genomic_DNA"/>
</dbReference>
<proteinExistence type="predicted"/>
<name>A0A8S5NW10_9CAUD</name>
<protein>
    <submittedName>
        <fullName evidence="1">Uncharacterized protein</fullName>
    </submittedName>
</protein>
<sequence length="30" mass="3459">MNNTIKSQNNNLKNNKLVFNIDSINININL</sequence>
<evidence type="ECO:0000313" key="1">
    <source>
        <dbReference type="EMBL" id="DAD98402.1"/>
    </source>
</evidence>
<reference evidence="1" key="1">
    <citation type="journal article" date="2021" name="Proc. Natl. Acad. Sci. U.S.A.">
        <title>A Catalog of Tens of Thousands of Viruses from Human Metagenomes Reveals Hidden Associations with Chronic Diseases.</title>
        <authorList>
            <person name="Tisza M.J."/>
            <person name="Buck C.B."/>
        </authorList>
    </citation>
    <scope>NUCLEOTIDE SEQUENCE</scope>
    <source>
        <strain evidence="1">CtWDt29</strain>
    </source>
</reference>
<organism evidence="1">
    <name type="scientific">CrAss-like virus sp. ctWDt29</name>
    <dbReference type="NCBI Taxonomy" id="2825836"/>
    <lineage>
        <taxon>Viruses</taxon>
        <taxon>Duplodnaviria</taxon>
        <taxon>Heunggongvirae</taxon>
        <taxon>Uroviricota</taxon>
        <taxon>Caudoviricetes</taxon>
        <taxon>Crassvirales</taxon>
    </lineage>
</organism>